<evidence type="ECO:0000313" key="4">
    <source>
        <dbReference type="Proteomes" id="UP000030993"/>
    </source>
</evidence>
<dbReference type="RefSeq" id="WP_039206080.1">
    <property type="nucleotide sequence ID" value="NZ_JSCE01000043.1"/>
</dbReference>
<dbReference type="AlphaFoldDB" id="A0A0B2K256"/>
<keyword evidence="2" id="KW-1277">Toxin-antitoxin system</keyword>
<keyword evidence="4" id="KW-1185">Reference proteome</keyword>
<organism evidence="3 4">
    <name type="scientific">Anaerovibrio lipolyticus</name>
    <dbReference type="NCBI Taxonomy" id="82374"/>
    <lineage>
        <taxon>Bacteria</taxon>
        <taxon>Bacillati</taxon>
        <taxon>Bacillota</taxon>
        <taxon>Negativicutes</taxon>
        <taxon>Selenomonadales</taxon>
        <taxon>Selenomonadaceae</taxon>
        <taxon>Anaerovibrio</taxon>
    </lineage>
</organism>
<evidence type="ECO:0000256" key="1">
    <source>
        <dbReference type="ARBA" id="ARBA00010562"/>
    </source>
</evidence>
<dbReference type="InterPro" id="IPR026262">
    <property type="entry name" value="DinJ"/>
</dbReference>
<dbReference type="PIRSF" id="PIRSF003108">
    <property type="entry name" value="DinJ"/>
    <property type="match status" value="1"/>
</dbReference>
<dbReference type="Pfam" id="PF04221">
    <property type="entry name" value="RelB"/>
    <property type="match status" value="1"/>
</dbReference>
<evidence type="ECO:0000313" key="3">
    <source>
        <dbReference type="EMBL" id="KHM52846.1"/>
    </source>
</evidence>
<dbReference type="PANTHER" id="PTHR38781">
    <property type="entry name" value="ANTITOXIN DINJ-RELATED"/>
    <property type="match status" value="1"/>
</dbReference>
<dbReference type="GO" id="GO:0044010">
    <property type="term" value="P:single-species biofilm formation"/>
    <property type="evidence" value="ECO:0007669"/>
    <property type="project" value="InterPro"/>
</dbReference>
<dbReference type="NCBIfam" id="TIGR02384">
    <property type="entry name" value="RelB_DinJ"/>
    <property type="match status" value="1"/>
</dbReference>
<reference evidence="3 4" key="1">
    <citation type="journal article" date="2013" name="PLoS ONE">
        <title>Identification and characterization of three novel lipases belonging to families II and V from Anaerovibrio lipolyticus 5ST.</title>
        <authorList>
            <person name="Prive F."/>
            <person name="Kaderbhai N.N."/>
            <person name="Girdwood S."/>
            <person name="Worgan H.J."/>
            <person name="Pinloche E."/>
            <person name="Scollan N.D."/>
            <person name="Huws S.A."/>
            <person name="Newbold C.J."/>
        </authorList>
    </citation>
    <scope>NUCLEOTIDE SEQUENCE [LARGE SCALE GENOMIC DNA]</scope>
    <source>
        <strain evidence="3 4">5S</strain>
    </source>
</reference>
<dbReference type="InterPro" id="IPR013321">
    <property type="entry name" value="Arc_rbn_hlx_hlx"/>
</dbReference>
<sequence length="89" mass="10229">MATANLQVRIDADLKNETEETLKSMGLSMSTAIHLFCRQVVNQRRIPFEIVAPPKYNEETLHSMDDTLEGRNLSRKFSTVDEMWDDLNA</sequence>
<name>A0A0B2K256_9FIRM</name>
<dbReference type="GO" id="GO:0006351">
    <property type="term" value="P:DNA-templated transcription"/>
    <property type="evidence" value="ECO:0007669"/>
    <property type="project" value="TreeGrafter"/>
</dbReference>
<evidence type="ECO:0008006" key="5">
    <source>
        <dbReference type="Google" id="ProtNLM"/>
    </source>
</evidence>
<protein>
    <recommendedName>
        <fullName evidence="5">Damage-inducible protein J</fullName>
    </recommendedName>
</protein>
<evidence type="ECO:0000256" key="2">
    <source>
        <dbReference type="ARBA" id="ARBA00022649"/>
    </source>
</evidence>
<dbReference type="GO" id="GO:0000987">
    <property type="term" value="F:cis-regulatory region sequence-specific DNA binding"/>
    <property type="evidence" value="ECO:0007669"/>
    <property type="project" value="InterPro"/>
</dbReference>
<dbReference type="PANTHER" id="PTHR38781:SF1">
    <property type="entry name" value="ANTITOXIN DINJ-RELATED"/>
    <property type="match status" value="1"/>
</dbReference>
<dbReference type="STRING" id="82374.NZ47_02265"/>
<dbReference type="InterPro" id="IPR007337">
    <property type="entry name" value="RelB/DinJ"/>
</dbReference>
<comment type="similarity">
    <text evidence="1">Belongs to the RelB/DinJ antitoxin family.</text>
</comment>
<dbReference type="GO" id="GO:0015643">
    <property type="term" value="F:toxic substance binding"/>
    <property type="evidence" value="ECO:0007669"/>
    <property type="project" value="InterPro"/>
</dbReference>
<dbReference type="GO" id="GO:0006355">
    <property type="term" value="P:regulation of DNA-templated transcription"/>
    <property type="evidence" value="ECO:0007669"/>
    <property type="project" value="InterPro"/>
</dbReference>
<dbReference type="Gene3D" id="1.10.1220.10">
    <property type="entry name" value="Met repressor-like"/>
    <property type="match status" value="1"/>
</dbReference>
<proteinExistence type="inferred from homology"/>
<accession>A0A0B2K256</accession>
<gene>
    <name evidence="3" type="ORF">NZ47_02265</name>
</gene>
<comment type="caution">
    <text evidence="3">The sequence shown here is derived from an EMBL/GenBank/DDBJ whole genome shotgun (WGS) entry which is preliminary data.</text>
</comment>
<dbReference type="Proteomes" id="UP000030993">
    <property type="component" value="Unassembled WGS sequence"/>
</dbReference>
<dbReference type="EMBL" id="JSCE01000043">
    <property type="protein sequence ID" value="KHM52846.1"/>
    <property type="molecule type" value="Genomic_DNA"/>
</dbReference>